<dbReference type="InParanoid" id="A0A7M7K2T7"/>
<comment type="similarity">
    <text evidence="2">Belongs to the SNF7 family.</text>
</comment>
<accession>A0A7M7K2T7</accession>
<proteinExistence type="inferred from homology"/>
<evidence type="ECO:0008006" key="7">
    <source>
        <dbReference type="Google" id="ProtNLM"/>
    </source>
</evidence>
<dbReference type="Proteomes" id="UP000594260">
    <property type="component" value="Unplaced"/>
</dbReference>
<evidence type="ECO:0000313" key="6">
    <source>
        <dbReference type="Proteomes" id="UP000594260"/>
    </source>
</evidence>
<sequence length="223" mass="24738">MSLLARFFGGGKSSDAKSLSPAEAIQRLRDVEEMLEKKQQYLETKVTAELEIAKKNGSKNKRVALAALKRKKRFENQLKQIDGTLTTIEFQREALENANTNTSVLQVMGDAAKALKRAHADMDVDKVHELMDDVQEQQEIANEISEAISNPVGFGTDVDEQELLDELDALEQEDIEKDLLNIQTPPVANDLPSVPVHTPAAAAKTKEKKQEDDDLAELAQWAS</sequence>
<dbReference type="GO" id="GO:0032511">
    <property type="term" value="P:late endosome to vacuole transport via multivesicular body sorting pathway"/>
    <property type="evidence" value="ECO:0007669"/>
    <property type="project" value="TreeGrafter"/>
</dbReference>
<dbReference type="GO" id="GO:0006900">
    <property type="term" value="P:vesicle budding from membrane"/>
    <property type="evidence" value="ECO:0007669"/>
    <property type="project" value="TreeGrafter"/>
</dbReference>
<dbReference type="RefSeq" id="XP_022660807.1">
    <property type="nucleotide sequence ID" value="XM_022805072.1"/>
</dbReference>
<evidence type="ECO:0000256" key="4">
    <source>
        <dbReference type="SAM" id="MobiDB-lite"/>
    </source>
</evidence>
<keyword evidence="6" id="KW-1185">Reference proteome</keyword>
<dbReference type="OMA" id="TAHNDMD"/>
<dbReference type="CTD" id="35933"/>
<dbReference type="OrthoDB" id="5592979at2759"/>
<dbReference type="RefSeq" id="XP_022660808.1">
    <property type="nucleotide sequence ID" value="XM_022805073.1"/>
</dbReference>
<dbReference type="EnsemblMetazoa" id="XM_022805073">
    <property type="protein sequence ID" value="XP_022660808"/>
    <property type="gene ID" value="LOC111250206"/>
</dbReference>
<dbReference type="GO" id="GO:0005771">
    <property type="term" value="C:multivesicular body"/>
    <property type="evidence" value="ECO:0007669"/>
    <property type="project" value="TreeGrafter"/>
</dbReference>
<dbReference type="AlphaFoldDB" id="A0A7M7K2T7"/>
<dbReference type="Pfam" id="PF03357">
    <property type="entry name" value="Snf7"/>
    <property type="match status" value="1"/>
</dbReference>
<dbReference type="EnsemblMetazoa" id="XM_022805071">
    <property type="protein sequence ID" value="XP_022660806"/>
    <property type="gene ID" value="LOC111250206"/>
</dbReference>
<feature type="region of interest" description="Disordered" evidence="4">
    <location>
        <begin position="1"/>
        <end position="20"/>
    </location>
</feature>
<dbReference type="Gene3D" id="6.10.250.1710">
    <property type="match status" value="1"/>
</dbReference>
<feature type="region of interest" description="Disordered" evidence="4">
    <location>
        <begin position="178"/>
        <end position="223"/>
    </location>
</feature>
<dbReference type="EnsemblMetazoa" id="XM_022805072">
    <property type="protein sequence ID" value="XP_022660807"/>
    <property type="gene ID" value="LOC111250206"/>
</dbReference>
<dbReference type="PANTHER" id="PTHR22761">
    <property type="entry name" value="CHARGED MULTIVESICULAR BODY PROTEIN"/>
    <property type="match status" value="1"/>
</dbReference>
<dbReference type="FunCoup" id="A0A7M7K2T7">
    <property type="interactions" value="970"/>
</dbReference>
<organism evidence="5 6">
    <name type="scientific">Varroa destructor</name>
    <name type="common">Honeybee mite</name>
    <dbReference type="NCBI Taxonomy" id="109461"/>
    <lineage>
        <taxon>Eukaryota</taxon>
        <taxon>Metazoa</taxon>
        <taxon>Ecdysozoa</taxon>
        <taxon>Arthropoda</taxon>
        <taxon>Chelicerata</taxon>
        <taxon>Arachnida</taxon>
        <taxon>Acari</taxon>
        <taxon>Parasitiformes</taxon>
        <taxon>Mesostigmata</taxon>
        <taxon>Gamasina</taxon>
        <taxon>Dermanyssoidea</taxon>
        <taxon>Varroidae</taxon>
        <taxon>Varroa</taxon>
    </lineage>
</organism>
<dbReference type="RefSeq" id="XP_022660809.1">
    <property type="nucleotide sequence ID" value="XM_022805074.1"/>
</dbReference>
<evidence type="ECO:0000256" key="3">
    <source>
        <dbReference type="ARBA" id="ARBA00022753"/>
    </source>
</evidence>
<dbReference type="KEGG" id="vde:111250206"/>
<dbReference type="GO" id="GO:0000815">
    <property type="term" value="C:ESCRT III complex"/>
    <property type="evidence" value="ECO:0007669"/>
    <property type="project" value="TreeGrafter"/>
</dbReference>
<evidence type="ECO:0000256" key="2">
    <source>
        <dbReference type="ARBA" id="ARBA00006190"/>
    </source>
</evidence>
<dbReference type="GO" id="GO:0009898">
    <property type="term" value="C:cytoplasmic side of plasma membrane"/>
    <property type="evidence" value="ECO:0007669"/>
    <property type="project" value="TreeGrafter"/>
</dbReference>
<dbReference type="GeneID" id="111250206"/>
<dbReference type="InterPro" id="IPR005024">
    <property type="entry name" value="Snf7_fam"/>
</dbReference>
<evidence type="ECO:0000313" key="5">
    <source>
        <dbReference type="EnsemblMetazoa" id="XP_022660810"/>
    </source>
</evidence>
<name>A0A7M7K2T7_VARDE</name>
<dbReference type="EnsemblMetazoa" id="XM_022805075">
    <property type="protein sequence ID" value="XP_022660810"/>
    <property type="gene ID" value="LOC111250206"/>
</dbReference>
<protein>
    <recommendedName>
        <fullName evidence="7">Charged multivesicular body protein 4b</fullName>
    </recommendedName>
</protein>
<dbReference type="RefSeq" id="XP_022660806.1">
    <property type="nucleotide sequence ID" value="XM_022805071.1"/>
</dbReference>
<dbReference type="Gene3D" id="1.10.287.1060">
    <property type="entry name" value="ESAT-6-like"/>
    <property type="match status" value="1"/>
</dbReference>
<evidence type="ECO:0000256" key="1">
    <source>
        <dbReference type="ARBA" id="ARBA00004177"/>
    </source>
</evidence>
<dbReference type="PANTHER" id="PTHR22761:SF10">
    <property type="entry name" value="GH13992P"/>
    <property type="match status" value="1"/>
</dbReference>
<reference evidence="5" key="1">
    <citation type="submission" date="2021-01" db="UniProtKB">
        <authorList>
            <consortium name="EnsemblMetazoa"/>
        </authorList>
    </citation>
    <scope>IDENTIFICATION</scope>
</reference>
<keyword evidence="3" id="KW-0967">Endosome</keyword>
<dbReference type="RefSeq" id="XP_022660810.1">
    <property type="nucleotide sequence ID" value="XM_022805075.1"/>
</dbReference>
<comment type="subcellular location">
    <subcellularLocation>
        <location evidence="1">Endosome</location>
    </subcellularLocation>
</comment>
<dbReference type="EnsemblMetazoa" id="XM_022805074">
    <property type="protein sequence ID" value="XP_022660809"/>
    <property type="gene ID" value="LOC111250206"/>
</dbReference>